<dbReference type="Pfam" id="PF00888">
    <property type="entry name" value="Cullin"/>
    <property type="match status" value="1"/>
</dbReference>
<reference evidence="7 8" key="1">
    <citation type="submission" date="2021-06" db="EMBL/GenBank/DDBJ databases">
        <authorList>
            <person name="Palmer J.M."/>
        </authorList>
    </citation>
    <scope>NUCLEOTIDE SEQUENCE [LARGE SCALE GENOMIC DNA]</scope>
    <source>
        <strain evidence="7 8">GA_2019</strain>
        <tissue evidence="7">Muscle</tissue>
    </source>
</reference>
<keyword evidence="3" id="KW-0832">Ubl conjugation</keyword>
<protein>
    <submittedName>
        <fullName evidence="7">Cullin-5</fullName>
    </submittedName>
</protein>
<dbReference type="PROSITE" id="PS01256">
    <property type="entry name" value="CULLIN_1"/>
    <property type="match status" value="1"/>
</dbReference>
<dbReference type="InterPro" id="IPR016158">
    <property type="entry name" value="Cullin_homology"/>
</dbReference>
<dbReference type="SMART" id="SM00182">
    <property type="entry name" value="CULLIN"/>
    <property type="match status" value="1"/>
</dbReference>
<evidence type="ECO:0000259" key="6">
    <source>
        <dbReference type="PROSITE" id="PS50069"/>
    </source>
</evidence>
<dbReference type="Pfam" id="PF26557">
    <property type="entry name" value="Cullin_AB"/>
    <property type="match status" value="1"/>
</dbReference>
<dbReference type="EMBL" id="JAHRIO010042302">
    <property type="protein sequence ID" value="MEQ2172576.1"/>
    <property type="molecule type" value="Genomic_DNA"/>
</dbReference>
<keyword evidence="2" id="KW-1017">Isopeptide bond</keyword>
<gene>
    <name evidence="7" type="primary">CUL5_2</name>
    <name evidence="7" type="ORF">GOODEAATRI_022560</name>
</gene>
<name>A0ABV0NMF6_9TELE</name>
<dbReference type="InterPro" id="IPR059120">
    <property type="entry name" value="Cullin-like_AB"/>
</dbReference>
<comment type="caution">
    <text evidence="7">The sequence shown here is derived from an EMBL/GenBank/DDBJ whole genome shotgun (WGS) entry which is preliminary data.</text>
</comment>
<dbReference type="SUPFAM" id="SSF46785">
    <property type="entry name" value="Winged helix' DNA-binding domain"/>
    <property type="match status" value="1"/>
</dbReference>
<dbReference type="PANTHER" id="PTHR11932">
    <property type="entry name" value="CULLIN"/>
    <property type="match status" value="1"/>
</dbReference>
<keyword evidence="8" id="KW-1185">Reference proteome</keyword>
<feature type="domain" description="Cullin family profile" evidence="6">
    <location>
        <begin position="41"/>
        <end position="264"/>
    </location>
</feature>
<dbReference type="Proteomes" id="UP001476798">
    <property type="component" value="Unassembled WGS sequence"/>
</dbReference>
<evidence type="ECO:0000256" key="2">
    <source>
        <dbReference type="ARBA" id="ARBA00022499"/>
    </source>
</evidence>
<evidence type="ECO:0000256" key="1">
    <source>
        <dbReference type="ARBA" id="ARBA00004906"/>
    </source>
</evidence>
<evidence type="ECO:0000256" key="5">
    <source>
        <dbReference type="RuleBase" id="RU003829"/>
    </source>
</evidence>
<dbReference type="PROSITE" id="PS50069">
    <property type="entry name" value="CULLIN_2"/>
    <property type="match status" value="1"/>
</dbReference>
<dbReference type="Gene3D" id="1.10.10.10">
    <property type="entry name" value="Winged helix-like DNA-binding domain superfamily/Winged helix DNA-binding domain"/>
    <property type="match status" value="1"/>
</dbReference>
<sequence length="366" mass="43118">NGVLRQCTGDVFQGDHLSRVSWDDQTQRDRQVGMKTQPESKCPELLANYCDMLLRKTPLSKKLTSEEIEAKLKEVNKDVFMRYHKAHLTRRLILDISADSEIEENMVEWLREVGMPADYVNKLARMFQDIKVSEDLNQSFKETHKHNKLALPADSVNIKILNAGAWSRSSEKVFVSLPTELEDLIPEVEDFYKKNHSGRKLHWHHLMSNGIITFKNEVGQYDLEVTTFQLAVLFAWNQRPKERISFENLKLATELPDAELRRTLWVQKRGKINLIGRLQLTTERMREEENEGIVQLRILRTQEAIIQIMKMRKRINNAQLQTELVEILKNMFLPQKKMIKEQIEWLIDHKYIKRDETDINTFIYMA</sequence>
<comment type="similarity">
    <text evidence="4 5">Belongs to the cullin family.</text>
</comment>
<dbReference type="InterPro" id="IPR036390">
    <property type="entry name" value="WH_DNA-bd_sf"/>
</dbReference>
<evidence type="ECO:0000313" key="7">
    <source>
        <dbReference type="EMBL" id="MEQ2172576.1"/>
    </source>
</evidence>
<dbReference type="InterPro" id="IPR019559">
    <property type="entry name" value="Cullin_neddylation_domain"/>
</dbReference>
<dbReference type="Gene3D" id="3.30.230.130">
    <property type="entry name" value="Cullin, Chain C, Domain 2"/>
    <property type="match status" value="1"/>
</dbReference>
<dbReference type="InterPro" id="IPR016157">
    <property type="entry name" value="Cullin_CS"/>
</dbReference>
<dbReference type="InterPro" id="IPR001373">
    <property type="entry name" value="Cullin_N"/>
</dbReference>
<dbReference type="Pfam" id="PF10557">
    <property type="entry name" value="Cullin_Nedd8"/>
    <property type="match status" value="1"/>
</dbReference>
<dbReference type="InterPro" id="IPR036388">
    <property type="entry name" value="WH-like_DNA-bd_sf"/>
</dbReference>
<organism evidence="7 8">
    <name type="scientific">Goodea atripinnis</name>
    <dbReference type="NCBI Taxonomy" id="208336"/>
    <lineage>
        <taxon>Eukaryota</taxon>
        <taxon>Metazoa</taxon>
        <taxon>Chordata</taxon>
        <taxon>Craniata</taxon>
        <taxon>Vertebrata</taxon>
        <taxon>Euteleostomi</taxon>
        <taxon>Actinopterygii</taxon>
        <taxon>Neopterygii</taxon>
        <taxon>Teleostei</taxon>
        <taxon>Neoteleostei</taxon>
        <taxon>Acanthomorphata</taxon>
        <taxon>Ovalentaria</taxon>
        <taxon>Atherinomorphae</taxon>
        <taxon>Cyprinodontiformes</taxon>
        <taxon>Goodeidae</taxon>
        <taxon>Goodea</taxon>
    </lineage>
</organism>
<evidence type="ECO:0000256" key="4">
    <source>
        <dbReference type="PROSITE-ProRule" id="PRU00330"/>
    </source>
</evidence>
<dbReference type="InterPro" id="IPR045093">
    <property type="entry name" value="Cullin"/>
</dbReference>
<dbReference type="Gene3D" id="1.20.1310.10">
    <property type="entry name" value="Cullin Repeats"/>
    <property type="match status" value="1"/>
</dbReference>
<comment type="pathway">
    <text evidence="1">Protein modification; protein ubiquitination.</text>
</comment>
<evidence type="ECO:0000256" key="3">
    <source>
        <dbReference type="ARBA" id="ARBA00022843"/>
    </source>
</evidence>
<dbReference type="SMART" id="SM00884">
    <property type="entry name" value="Cullin_Nedd8"/>
    <property type="match status" value="1"/>
</dbReference>
<dbReference type="InterPro" id="IPR036317">
    <property type="entry name" value="Cullin_homology_sf"/>
</dbReference>
<dbReference type="SUPFAM" id="SSF75632">
    <property type="entry name" value="Cullin homology domain"/>
    <property type="match status" value="1"/>
</dbReference>
<feature type="non-terminal residue" evidence="7">
    <location>
        <position position="1"/>
    </location>
</feature>
<evidence type="ECO:0000313" key="8">
    <source>
        <dbReference type="Proteomes" id="UP001476798"/>
    </source>
</evidence>
<proteinExistence type="inferred from homology"/>
<accession>A0ABV0NMF6</accession>